<accession>A0A075JIC0</accession>
<dbReference type="Proteomes" id="UP000027986">
    <property type="component" value="Chromosome"/>
</dbReference>
<organism evidence="2 3">
    <name type="scientific">Dermacoccus nishinomiyaensis</name>
    <dbReference type="NCBI Taxonomy" id="1274"/>
    <lineage>
        <taxon>Bacteria</taxon>
        <taxon>Bacillati</taxon>
        <taxon>Actinomycetota</taxon>
        <taxon>Actinomycetes</taxon>
        <taxon>Micrococcales</taxon>
        <taxon>Dermacoccaceae</taxon>
        <taxon>Dermacoccus</taxon>
    </lineage>
</organism>
<feature type="region of interest" description="Disordered" evidence="1">
    <location>
        <begin position="1"/>
        <end position="22"/>
    </location>
</feature>
<dbReference type="HOGENOM" id="CLU_2681639_0_0_11"/>
<evidence type="ECO:0000256" key="1">
    <source>
        <dbReference type="SAM" id="MobiDB-lite"/>
    </source>
</evidence>
<dbReference type="KEGG" id="dni:HX89_12940"/>
<dbReference type="RefSeq" id="WP_038569613.1">
    <property type="nucleotide sequence ID" value="NZ_CP008889.1"/>
</dbReference>
<evidence type="ECO:0000313" key="2">
    <source>
        <dbReference type="EMBL" id="AIF41684.1"/>
    </source>
</evidence>
<dbReference type="GeneID" id="41841959"/>
<evidence type="ECO:0000313" key="3">
    <source>
        <dbReference type="Proteomes" id="UP000027986"/>
    </source>
</evidence>
<dbReference type="EMBL" id="CP008889">
    <property type="protein sequence ID" value="AIF41684.1"/>
    <property type="molecule type" value="Genomic_DNA"/>
</dbReference>
<dbReference type="AlphaFoldDB" id="A0A075JIC0"/>
<reference evidence="2 3" key="1">
    <citation type="submission" date="2014-07" db="EMBL/GenBank/DDBJ databases">
        <title>Genome Sequencing of Dermacoccus nishinomiyaensis.</title>
        <authorList>
            <person name="Hong K.W."/>
            <person name="Chan K.G."/>
        </authorList>
    </citation>
    <scope>NUCLEOTIDE SEQUENCE [LARGE SCALE GENOMIC DNA]</scope>
    <source>
        <strain evidence="2 3">M25</strain>
    </source>
</reference>
<sequence>MARDANGFALGGPPRPSLAEHPTKTQCTTYRDALVAWSNYQDQHRPAGSTNLLPMSGEVQNLAFTCNLTYPATP</sequence>
<gene>
    <name evidence="2" type="ORF">HX89_12940</name>
</gene>
<proteinExistence type="predicted"/>
<keyword evidence="3" id="KW-1185">Reference proteome</keyword>
<dbReference type="OrthoDB" id="9997736at2"/>
<name>A0A075JIC0_9MICO</name>
<protein>
    <submittedName>
        <fullName evidence="2">Uncharacterized protein</fullName>
    </submittedName>
</protein>